<dbReference type="InterPro" id="IPR010660">
    <property type="entry name" value="Notch_NOD_dom"/>
</dbReference>
<dbReference type="FunFam" id="2.10.25.10:FF:000125">
    <property type="entry name" value="Neurogenic locus notch protein-like"/>
    <property type="match status" value="1"/>
</dbReference>
<feature type="domain" description="EGF-like" evidence="24">
    <location>
        <begin position="219"/>
        <end position="253"/>
    </location>
</feature>
<dbReference type="InterPro" id="IPR009030">
    <property type="entry name" value="Growth_fac_rcpt_cys_sf"/>
</dbReference>
<feature type="domain" description="LNR" evidence="25">
    <location>
        <begin position="310"/>
        <end position="347"/>
    </location>
</feature>
<keyword evidence="18" id="KW-0804">Transcription</keyword>
<dbReference type="PROSITE" id="PS00022">
    <property type="entry name" value="EGF_1"/>
    <property type="match status" value="7"/>
</dbReference>
<evidence type="ECO:0000256" key="8">
    <source>
        <dbReference type="ARBA" id="ARBA00022729"/>
    </source>
</evidence>
<dbReference type="GO" id="GO:0043235">
    <property type="term" value="C:receptor complex"/>
    <property type="evidence" value="ECO:0007669"/>
    <property type="project" value="TreeGrafter"/>
</dbReference>
<dbReference type="Pfam" id="PF12661">
    <property type="entry name" value="hEGF"/>
    <property type="match status" value="2"/>
</dbReference>
<dbReference type="Pfam" id="PF00066">
    <property type="entry name" value="Notch"/>
    <property type="match status" value="3"/>
</dbReference>
<dbReference type="SMART" id="SM00179">
    <property type="entry name" value="EGF_CA"/>
    <property type="match status" value="3"/>
</dbReference>
<dbReference type="InterPro" id="IPR036770">
    <property type="entry name" value="Ankyrin_rpt-contain_sf"/>
</dbReference>
<dbReference type="InterPro" id="IPR035993">
    <property type="entry name" value="Notch-like_dom_sf"/>
</dbReference>
<evidence type="ECO:0000256" key="11">
    <source>
        <dbReference type="ARBA" id="ARBA00022976"/>
    </source>
</evidence>
<evidence type="ECO:0000259" key="24">
    <source>
        <dbReference type="PROSITE" id="PS50026"/>
    </source>
</evidence>
<comment type="similarity">
    <text evidence="3">Belongs to the NOTCH family.</text>
</comment>
<dbReference type="SMART" id="SM00181">
    <property type="entry name" value="EGF"/>
    <property type="match status" value="7"/>
</dbReference>
<feature type="disulfide bond" evidence="22">
    <location>
        <begin position="155"/>
        <end position="164"/>
    </location>
</feature>
<keyword evidence="19" id="KW-0325">Glycoprotein</keyword>
<evidence type="ECO:0000256" key="20">
    <source>
        <dbReference type="ARBA" id="ARBA00023242"/>
    </source>
</evidence>
<dbReference type="Pfam" id="PF07645">
    <property type="entry name" value="EGF_CA"/>
    <property type="match status" value="1"/>
</dbReference>
<dbReference type="SUPFAM" id="SSF57196">
    <property type="entry name" value="EGF/Laminin"/>
    <property type="match status" value="3"/>
</dbReference>
<keyword evidence="26" id="KW-1185">Reference proteome</keyword>
<dbReference type="eggNOG" id="KOG1217">
    <property type="taxonomic scope" value="Eukaryota"/>
</dbReference>
<evidence type="ECO:0000256" key="21">
    <source>
        <dbReference type="PROSITE-ProRule" id="PRU00023"/>
    </source>
</evidence>
<dbReference type="PANTHER" id="PTHR45836:SF23">
    <property type="entry name" value="NEUROGENIC LOCUS NOTCH HOMOLOG PROTEIN 1"/>
    <property type="match status" value="1"/>
</dbReference>
<keyword evidence="15 23" id="KW-0472">Membrane</keyword>
<dbReference type="InterPro" id="IPR000742">
    <property type="entry name" value="EGF"/>
</dbReference>
<proteinExistence type="inferred from homology"/>
<keyword evidence="14 21" id="KW-0040">ANK repeat</keyword>
<dbReference type="GO" id="GO:0009986">
    <property type="term" value="C:cell surface"/>
    <property type="evidence" value="ECO:0007669"/>
    <property type="project" value="TreeGrafter"/>
</dbReference>
<evidence type="ECO:0000256" key="23">
    <source>
        <dbReference type="SAM" id="Phobius"/>
    </source>
</evidence>
<dbReference type="InterPro" id="IPR000800">
    <property type="entry name" value="Notch_dom"/>
</dbReference>
<evidence type="ECO:0000313" key="27">
    <source>
        <dbReference type="WBParaSite" id="Csp11.Scaffold629.g15129.t1"/>
    </source>
</evidence>
<dbReference type="Pfam" id="PF00008">
    <property type="entry name" value="EGF"/>
    <property type="match status" value="3"/>
</dbReference>
<evidence type="ECO:0000256" key="22">
    <source>
        <dbReference type="PROSITE-ProRule" id="PRU00076"/>
    </source>
</evidence>
<dbReference type="InterPro" id="IPR000152">
    <property type="entry name" value="EGF-type_Asp/Asn_hydroxyl_site"/>
</dbReference>
<dbReference type="CDD" id="cd00054">
    <property type="entry name" value="EGF_CA"/>
    <property type="match status" value="3"/>
</dbReference>
<dbReference type="PROSITE" id="PS01187">
    <property type="entry name" value="EGF_CA"/>
    <property type="match status" value="1"/>
</dbReference>
<dbReference type="Gene3D" id="2.10.25.10">
    <property type="entry name" value="Laminin"/>
    <property type="match status" value="6"/>
</dbReference>
<evidence type="ECO:0000256" key="3">
    <source>
        <dbReference type="ARBA" id="ARBA00005847"/>
    </source>
</evidence>
<dbReference type="SMART" id="SM01339">
    <property type="entry name" value="NODP"/>
    <property type="match status" value="1"/>
</dbReference>
<dbReference type="SMART" id="SM00004">
    <property type="entry name" value="NL"/>
    <property type="match status" value="3"/>
</dbReference>
<evidence type="ECO:0000256" key="13">
    <source>
        <dbReference type="ARBA" id="ARBA00023015"/>
    </source>
</evidence>
<dbReference type="InterPro" id="IPR018097">
    <property type="entry name" value="EGF_Ca-bd_CS"/>
</dbReference>
<feature type="domain" description="EGF-like" evidence="24">
    <location>
        <begin position="269"/>
        <end position="301"/>
    </location>
</feature>
<dbReference type="GO" id="GO:0001708">
    <property type="term" value="P:cell fate specification"/>
    <property type="evidence" value="ECO:0007669"/>
    <property type="project" value="UniProtKB-ARBA"/>
</dbReference>
<keyword evidence="5" id="KW-1003">Cell membrane</keyword>
<feature type="disulfide bond" evidence="22">
    <location>
        <begin position="194"/>
        <end position="203"/>
    </location>
</feature>
<keyword evidence="10" id="KW-0221">Differentiation</keyword>
<dbReference type="PROSITE" id="PS50258">
    <property type="entry name" value="LNR"/>
    <property type="match status" value="2"/>
</dbReference>
<evidence type="ECO:0000256" key="19">
    <source>
        <dbReference type="ARBA" id="ARBA00023180"/>
    </source>
</evidence>
<dbReference type="Pfam" id="PF06816">
    <property type="entry name" value="NOD"/>
    <property type="match status" value="1"/>
</dbReference>
<keyword evidence="6 22" id="KW-0245">EGF-like domain</keyword>
<feature type="repeat" description="ANK" evidence="21">
    <location>
        <begin position="747"/>
        <end position="780"/>
    </location>
</feature>
<feature type="domain" description="LNR" evidence="25">
    <location>
        <begin position="348"/>
        <end position="386"/>
    </location>
</feature>
<dbReference type="SUPFAM" id="SSF57184">
    <property type="entry name" value="Growth factor receptor domain"/>
    <property type="match status" value="1"/>
</dbReference>
<dbReference type="PROSITE" id="PS50088">
    <property type="entry name" value="ANK_REPEAT"/>
    <property type="match status" value="2"/>
</dbReference>
<evidence type="ECO:0000256" key="5">
    <source>
        <dbReference type="ARBA" id="ARBA00022475"/>
    </source>
</evidence>
<dbReference type="STRING" id="1561998.A0A1I7U5R3"/>
<sequence>MYQVHELKVKNVTDPLCSTPSLNPCLENPCNSGKCYRIPGGYQCICDNGFRGSSCEIGTDHCLNNKCADGSVCVNTDIDYYCACPPGKSGKRCEIANCGCAHGRCVDSPTGGVCECHEGFEGDYCDIDKDECRIPGICMNNGTCVNIPGGFQCLCRPGYTGDLCQDPLDTCKDHPCQNQGECATLPDQTPICICPQGFMGDRCETPCPPGYGGYQCTLTQPHCSRKRGPCWNGGVCIHGFCKCPPEFTGDRCERKRCPVGYSEPECEKKTERCEECLNGGKCLETSGLCDCPYGYKGTRCQDIVEEEGLCLQHNCSSLASNSICNPECNSKECGFDGGDCSDSPFAKCLYPSRCAEIFGNGVCDQECNNEGCLFDGLDCQEHPKCPERSHCVLRRGDGVCDPECSLIGCGFDGGDCSQGDTQILRDIRVRIHLDALEEALMDISARLRATVRIQKDSKGPLVFDDTEKRVEGLIQGQVVLYLEVECEGKCRFSSAQSVVDLIAAGLVKSDGRSSLGLPITDAMVAAPRGTESHTLYIILGFLGIGVLIAVVILKGSRSRKRKIITAPVWIPPLPSMEAGSSQCSLLDGYYGETKRWETYPGQMGLTAKEIPLHLQAASSEPITCLLTPQSVNQLDATYHRNVLHWLAGNTNGKPEDLIVDETRRCLEIGAAVNTRDSDDNTPLMLAVKTRRLRLAVVLLRSHADPTIFNKSERSALHEAVANKDLRMAEILLTDERLQKEIDELDRNGMTALMSVASGSQLIALAKLLIDRGAKLDADGGTRKDSDR</sequence>
<keyword evidence="7 23" id="KW-0812">Transmembrane</keyword>
<dbReference type="GO" id="GO:0005886">
    <property type="term" value="C:plasma membrane"/>
    <property type="evidence" value="ECO:0007669"/>
    <property type="project" value="UniProtKB-SubCell"/>
</dbReference>
<comment type="caution">
    <text evidence="22">Lacks conserved residue(s) required for the propagation of feature annotation.</text>
</comment>
<dbReference type="Gene3D" id="4.10.470.20">
    <property type="match status" value="2"/>
</dbReference>
<keyword evidence="8" id="KW-0732">Signal</keyword>
<dbReference type="PRINTS" id="PR01452">
    <property type="entry name" value="LNOTCHREPEAT"/>
</dbReference>
<dbReference type="SUPFAM" id="SSF90193">
    <property type="entry name" value="Notch domain"/>
    <property type="match status" value="3"/>
</dbReference>
<evidence type="ECO:0000256" key="9">
    <source>
        <dbReference type="ARBA" id="ARBA00022737"/>
    </source>
</evidence>
<dbReference type="PANTHER" id="PTHR45836">
    <property type="entry name" value="SLIT HOMOLOG"/>
    <property type="match status" value="1"/>
</dbReference>
<reference evidence="27" key="1">
    <citation type="submission" date="2016-11" db="UniProtKB">
        <authorList>
            <consortium name="WormBaseParasite"/>
        </authorList>
    </citation>
    <scope>IDENTIFICATION</scope>
</reference>
<dbReference type="InterPro" id="IPR011656">
    <property type="entry name" value="Notch_NODP_dom"/>
</dbReference>
<keyword evidence="16 22" id="KW-1015">Disulfide bond</keyword>
<feature type="disulfide bond" evidence="22">
    <location>
        <begin position="46"/>
        <end position="55"/>
    </location>
</feature>
<dbReference type="Gene3D" id="1.25.40.20">
    <property type="entry name" value="Ankyrin repeat-containing domain"/>
    <property type="match status" value="1"/>
</dbReference>
<evidence type="ECO:0000256" key="17">
    <source>
        <dbReference type="ARBA" id="ARBA00023159"/>
    </source>
</evidence>
<dbReference type="GO" id="GO:0061629">
    <property type="term" value="F:RNA polymerase II-specific DNA-binding transcription factor binding"/>
    <property type="evidence" value="ECO:0007669"/>
    <property type="project" value="UniProtKB-ARBA"/>
</dbReference>
<dbReference type="InterPro" id="IPR051355">
    <property type="entry name" value="Notch/Slit_guidance"/>
</dbReference>
<evidence type="ECO:0000256" key="4">
    <source>
        <dbReference type="ARBA" id="ARBA00022473"/>
    </source>
</evidence>
<evidence type="ECO:0000256" key="15">
    <source>
        <dbReference type="ARBA" id="ARBA00023136"/>
    </source>
</evidence>
<dbReference type="InterPro" id="IPR049883">
    <property type="entry name" value="NOTCH1_EGF-like"/>
</dbReference>
<feature type="disulfide bond" evidence="22">
    <location>
        <begin position="243"/>
        <end position="252"/>
    </location>
</feature>
<feature type="repeat" description="ANK" evidence="21">
    <location>
        <begin position="678"/>
        <end position="710"/>
    </location>
</feature>
<evidence type="ECO:0000256" key="16">
    <source>
        <dbReference type="ARBA" id="ARBA00023157"/>
    </source>
</evidence>
<comment type="subcellular location">
    <subcellularLocation>
        <location evidence="2">Cell membrane</location>
        <topology evidence="2">Single-pass type I membrane protein</topology>
    </subcellularLocation>
    <subcellularLocation>
        <location evidence="1">Nucleus</location>
    </subcellularLocation>
</comment>
<feature type="transmembrane region" description="Helical" evidence="23">
    <location>
        <begin position="535"/>
        <end position="553"/>
    </location>
</feature>
<keyword evidence="12 23" id="KW-1133">Transmembrane helix</keyword>
<dbReference type="Gene3D" id="3.30.70.3310">
    <property type="match status" value="1"/>
</dbReference>
<organism evidence="26 27">
    <name type="scientific">Caenorhabditis tropicalis</name>
    <dbReference type="NCBI Taxonomy" id="1561998"/>
    <lineage>
        <taxon>Eukaryota</taxon>
        <taxon>Metazoa</taxon>
        <taxon>Ecdysozoa</taxon>
        <taxon>Nematoda</taxon>
        <taxon>Chromadorea</taxon>
        <taxon>Rhabditida</taxon>
        <taxon>Rhabditina</taxon>
        <taxon>Rhabditomorpha</taxon>
        <taxon>Rhabditoidea</taxon>
        <taxon>Rhabditidae</taxon>
        <taxon>Peloderinae</taxon>
        <taxon>Caenorhabditis</taxon>
    </lineage>
</organism>
<evidence type="ECO:0000256" key="10">
    <source>
        <dbReference type="ARBA" id="ARBA00022782"/>
    </source>
</evidence>
<dbReference type="WBParaSite" id="Csp11.Scaffold629.g15129.t1">
    <property type="protein sequence ID" value="Csp11.Scaffold629.g15129.t1"/>
    <property type="gene ID" value="Csp11.Scaffold629.g15129"/>
</dbReference>
<dbReference type="GO" id="GO:0090575">
    <property type="term" value="C:RNA polymerase II transcription regulator complex"/>
    <property type="evidence" value="ECO:0007669"/>
    <property type="project" value="UniProtKB-ARBA"/>
</dbReference>
<dbReference type="PRINTS" id="PR01983">
    <property type="entry name" value="NOTCH"/>
</dbReference>
<keyword evidence="9" id="KW-0677">Repeat</keyword>
<feature type="domain" description="EGF-like" evidence="24">
    <location>
        <begin position="167"/>
        <end position="204"/>
    </location>
</feature>
<accession>A0A1I7U5R3</accession>
<keyword evidence="20" id="KW-0539">Nucleus</keyword>
<dbReference type="GO" id="GO:0022611">
    <property type="term" value="P:dormancy process"/>
    <property type="evidence" value="ECO:0007669"/>
    <property type="project" value="UniProtKB-ARBA"/>
</dbReference>
<dbReference type="FunFam" id="3.30.300.320:FF:000001">
    <property type="entry name" value="Neurogenic locus notch 1"/>
    <property type="match status" value="1"/>
</dbReference>
<feature type="disulfide bond" evidence="22">
    <location>
        <begin position="291"/>
        <end position="300"/>
    </location>
</feature>
<keyword evidence="17" id="KW-0010">Activator</keyword>
<feature type="domain" description="EGF-like" evidence="24">
    <location>
        <begin position="128"/>
        <end position="165"/>
    </location>
</feature>
<evidence type="ECO:0000256" key="2">
    <source>
        <dbReference type="ARBA" id="ARBA00004251"/>
    </source>
</evidence>
<dbReference type="AlphaFoldDB" id="A0A1I7U5R3"/>
<feature type="domain" description="EGF-like" evidence="24">
    <location>
        <begin position="58"/>
        <end position="94"/>
    </location>
</feature>
<dbReference type="SMART" id="SM00248">
    <property type="entry name" value="ANK"/>
    <property type="match status" value="3"/>
</dbReference>
<keyword evidence="11" id="KW-0914">Notch signaling pathway</keyword>
<dbReference type="PROSITE" id="PS01186">
    <property type="entry name" value="EGF_2"/>
    <property type="match status" value="4"/>
</dbReference>
<dbReference type="Pfam" id="PF07684">
    <property type="entry name" value="NODP"/>
    <property type="match status" value="1"/>
</dbReference>
<dbReference type="InterPro" id="IPR013032">
    <property type="entry name" value="EGF-like_CS"/>
</dbReference>
<name>A0A1I7U5R3_9PELO</name>
<keyword evidence="4" id="KW-0217">Developmental protein</keyword>
<dbReference type="PROSITE" id="PS00010">
    <property type="entry name" value="ASX_HYDROXYL"/>
    <property type="match status" value="2"/>
</dbReference>
<dbReference type="Proteomes" id="UP000095282">
    <property type="component" value="Unplaced"/>
</dbReference>
<evidence type="ECO:0000259" key="25">
    <source>
        <dbReference type="PROSITE" id="PS50258"/>
    </source>
</evidence>
<dbReference type="Pfam" id="PF12796">
    <property type="entry name" value="Ank_2"/>
    <property type="match status" value="1"/>
</dbReference>
<evidence type="ECO:0000256" key="18">
    <source>
        <dbReference type="ARBA" id="ARBA00023163"/>
    </source>
</evidence>
<evidence type="ECO:0000313" key="26">
    <source>
        <dbReference type="Proteomes" id="UP000095282"/>
    </source>
</evidence>
<dbReference type="GO" id="GO:0040024">
    <property type="term" value="P:dauer larval development"/>
    <property type="evidence" value="ECO:0007669"/>
    <property type="project" value="UniProtKB-ARBA"/>
</dbReference>
<evidence type="ECO:0000256" key="1">
    <source>
        <dbReference type="ARBA" id="ARBA00004123"/>
    </source>
</evidence>
<feature type="disulfide bond" evidence="22">
    <location>
        <begin position="25"/>
        <end position="35"/>
    </location>
</feature>
<evidence type="ECO:0000256" key="12">
    <source>
        <dbReference type="ARBA" id="ARBA00022989"/>
    </source>
</evidence>
<evidence type="ECO:0000256" key="7">
    <source>
        <dbReference type="ARBA" id="ARBA00022692"/>
    </source>
</evidence>
<dbReference type="PROSITE" id="PS50026">
    <property type="entry name" value="EGF_3"/>
    <property type="match status" value="6"/>
</dbReference>
<dbReference type="GO" id="GO:0007411">
    <property type="term" value="P:axon guidance"/>
    <property type="evidence" value="ECO:0007669"/>
    <property type="project" value="TreeGrafter"/>
</dbReference>
<evidence type="ECO:0000256" key="14">
    <source>
        <dbReference type="ARBA" id="ARBA00023043"/>
    </source>
</evidence>
<feature type="domain" description="EGF-like" evidence="24">
    <location>
        <begin position="21"/>
        <end position="56"/>
    </location>
</feature>
<dbReference type="GO" id="GO:0005509">
    <property type="term" value="F:calcium ion binding"/>
    <property type="evidence" value="ECO:0007669"/>
    <property type="project" value="InterPro"/>
</dbReference>
<dbReference type="GO" id="GO:0007219">
    <property type="term" value="P:Notch signaling pathway"/>
    <property type="evidence" value="ECO:0007669"/>
    <property type="project" value="UniProtKB-KW"/>
</dbReference>
<dbReference type="InterPro" id="IPR001881">
    <property type="entry name" value="EGF-like_Ca-bd_dom"/>
</dbReference>
<evidence type="ECO:0000256" key="6">
    <source>
        <dbReference type="ARBA" id="ARBA00022536"/>
    </source>
</evidence>
<keyword evidence="13" id="KW-0805">Transcription regulation</keyword>
<dbReference type="InterPro" id="IPR002110">
    <property type="entry name" value="Ankyrin_rpt"/>
</dbReference>
<protein>
    <submittedName>
        <fullName evidence="27">Neurogenic locus Notch protein</fullName>
    </submittedName>
</protein>
<dbReference type="SUPFAM" id="SSF48403">
    <property type="entry name" value="Ankyrin repeat"/>
    <property type="match status" value="1"/>
</dbReference>
<dbReference type="FunFam" id="2.10.25.10:FF:000173">
    <property type="entry name" value="Neurogenic locus notch protein 2"/>
    <property type="match status" value="1"/>
</dbReference>
<feature type="disulfide bond" evidence="22">
    <location>
        <begin position="84"/>
        <end position="93"/>
    </location>
</feature>